<evidence type="ECO:0000313" key="3">
    <source>
        <dbReference type="Proteomes" id="UP000000346"/>
    </source>
</evidence>
<protein>
    <submittedName>
        <fullName evidence="2">Uncharacterized protein</fullName>
    </submittedName>
</protein>
<keyword evidence="1" id="KW-0812">Transmembrane</keyword>
<dbReference type="KEGG" id="asc:ASAC_0733"/>
<keyword evidence="1" id="KW-0472">Membrane</keyword>
<reference evidence="2 3" key="1">
    <citation type="journal article" date="2010" name="Appl. Environ. Microbiol.">
        <title>The genome sequence of the crenarchaeon Acidilobus saccharovorans supports a new order, Acidilobales, and suggests an important ecological role in terrestrial acidic hot springs.</title>
        <authorList>
            <person name="Mardanov A.V."/>
            <person name="Svetlitchnyi V.A."/>
            <person name="Beletsky A.V."/>
            <person name="Prokofeva M.I."/>
            <person name="Bonch-Osmolovskaya E.A."/>
            <person name="Ravin N.V."/>
            <person name="Skryabin K.G."/>
        </authorList>
    </citation>
    <scope>NUCLEOTIDE SEQUENCE [LARGE SCALE GENOMIC DNA]</scope>
    <source>
        <strain evidence="3">DSM 16705 / JCM 18335 / VKM B-2471 / 345-15</strain>
    </source>
</reference>
<keyword evidence="3" id="KW-1185">Reference proteome</keyword>
<dbReference type="Proteomes" id="UP000000346">
    <property type="component" value="Chromosome"/>
</dbReference>
<evidence type="ECO:0000256" key="1">
    <source>
        <dbReference type="SAM" id="Phobius"/>
    </source>
</evidence>
<proteinExistence type="predicted"/>
<accession>D9Q1F1</accession>
<organism evidence="2 3">
    <name type="scientific">Acidilobus saccharovorans (strain DSM 16705 / JCM 18335 / VKM B-2471 / 345-15)</name>
    <dbReference type="NCBI Taxonomy" id="666510"/>
    <lineage>
        <taxon>Archaea</taxon>
        <taxon>Thermoproteota</taxon>
        <taxon>Thermoprotei</taxon>
        <taxon>Acidilobales</taxon>
        <taxon>Acidilobaceae</taxon>
        <taxon>Acidilobus</taxon>
    </lineage>
</organism>
<dbReference type="InParanoid" id="D9Q1F1"/>
<sequence>MKKDLPLVNATRLYAFTDHGKLCLAWAYLSGGLHLSNSTTGSLRYSCYYDGRWSKPLTLVSGGMPWGFVEVNDVFYVLWSPRFSQSLSGVRLLEVTPSGRVIINVSVPGALIAGVTGQGYLALARPSSMRGVGSVELVNVTQQGFEVLANLSMKGLLFANAQGDLLALYNLSTLQIYRVNDLGQVTLAATSRLPSHRSLLFVMIVTQGNQDFVEEYGDFGPQPSSLDFFKVYRLADGALLPVLEVNVTGGHYVSTGYVSALGDDVYAALEVGGFGAGGGLFSPMPLLIAVAPAGSKMTINFTSPDDVYSGRALIVIPSSNSTTTASVSATDIASIMREQPAARSPAKAYLYLAVGALIAIIAAVAATLLRRGH</sequence>
<dbReference type="EMBL" id="CP001742">
    <property type="protein sequence ID" value="ADL19139.1"/>
    <property type="molecule type" value="Genomic_DNA"/>
</dbReference>
<dbReference type="eggNOG" id="arCOG11038">
    <property type="taxonomic scope" value="Archaea"/>
</dbReference>
<keyword evidence="1" id="KW-1133">Transmembrane helix</keyword>
<dbReference type="HOGENOM" id="CLU_741021_0_0_2"/>
<gene>
    <name evidence="2" type="ordered locus">ASAC_0733</name>
</gene>
<evidence type="ECO:0000313" key="2">
    <source>
        <dbReference type="EMBL" id="ADL19139.1"/>
    </source>
</evidence>
<name>D9Q1F1_ACIS3</name>
<dbReference type="GeneID" id="9498966"/>
<dbReference type="RefSeq" id="WP_013266651.1">
    <property type="nucleotide sequence ID" value="NC_014374.1"/>
</dbReference>
<dbReference type="STRING" id="666510.ASAC_0733"/>
<feature type="transmembrane region" description="Helical" evidence="1">
    <location>
        <begin position="348"/>
        <end position="369"/>
    </location>
</feature>
<dbReference type="AlphaFoldDB" id="D9Q1F1"/>